<protein>
    <submittedName>
        <fullName evidence="2">Uncharacterized protein</fullName>
    </submittedName>
</protein>
<evidence type="ECO:0000256" key="1">
    <source>
        <dbReference type="SAM" id="MobiDB-lite"/>
    </source>
</evidence>
<comment type="caution">
    <text evidence="2">The sequence shown here is derived from an EMBL/GenBank/DDBJ whole genome shotgun (WGS) entry which is preliminary data.</text>
</comment>
<dbReference type="AlphaFoldDB" id="A0A1X0YHD6"/>
<organism evidence="2 3">
    <name type="scientific">Mycobacterium simiae</name>
    <name type="common">Mycobacterium habana</name>
    <dbReference type="NCBI Taxonomy" id="1784"/>
    <lineage>
        <taxon>Bacteria</taxon>
        <taxon>Bacillati</taxon>
        <taxon>Actinomycetota</taxon>
        <taxon>Actinomycetes</taxon>
        <taxon>Mycobacteriales</taxon>
        <taxon>Mycobacteriaceae</taxon>
        <taxon>Mycobacterium</taxon>
        <taxon>Mycobacterium simiae complex</taxon>
    </lineage>
</organism>
<accession>A0A1X0YHD6</accession>
<dbReference type="EMBL" id="MZZM01000001">
    <property type="protein sequence ID" value="ORJ64759.1"/>
    <property type="molecule type" value="Genomic_DNA"/>
</dbReference>
<name>A0A1X0YHD6_MYCSI</name>
<feature type="region of interest" description="Disordered" evidence="1">
    <location>
        <begin position="41"/>
        <end position="61"/>
    </location>
</feature>
<reference evidence="2 3" key="1">
    <citation type="submission" date="2017-03" db="EMBL/GenBank/DDBJ databases">
        <title>Genomic insights into Mycobacterium simiae human colonization.</title>
        <authorList>
            <person name="Steffani J.L."/>
            <person name="Brunck M.E."/>
            <person name="Cruz E."/>
            <person name="Montiel R."/>
            <person name="Barona F."/>
        </authorList>
    </citation>
    <scope>NUCLEOTIDE SEQUENCE [LARGE SCALE GENOMIC DNA]</scope>
    <source>
        <strain evidence="2 3">MsiGto</strain>
    </source>
</reference>
<gene>
    <name evidence="2" type="ORF">B5M45_00330</name>
</gene>
<evidence type="ECO:0000313" key="3">
    <source>
        <dbReference type="Proteomes" id="UP000193040"/>
    </source>
</evidence>
<proteinExistence type="predicted"/>
<keyword evidence="3" id="KW-1185">Reference proteome</keyword>
<dbReference type="Proteomes" id="UP000193040">
    <property type="component" value="Unassembled WGS sequence"/>
</dbReference>
<evidence type="ECO:0000313" key="2">
    <source>
        <dbReference type="EMBL" id="ORJ64759.1"/>
    </source>
</evidence>
<sequence length="61" mass="6131">MSSAGISGLAIAASYKPGPRQSGRLTAVAADAVDQESIWTANSSSTSSREIPVGSLPARPT</sequence>